<name>A0AAV7S1W7_PLEWA</name>
<proteinExistence type="predicted"/>
<evidence type="ECO:0000313" key="3">
    <source>
        <dbReference type="Proteomes" id="UP001066276"/>
    </source>
</evidence>
<gene>
    <name evidence="2" type="ORF">NDU88_010817</name>
</gene>
<dbReference type="AlphaFoldDB" id="A0AAV7S1W7"/>
<sequence length="96" mass="10585">MGLVTAAEEEKEADTWITPKPRRRCRKQAKTRPNQEQVAAEHDQAVAAAMRYCKNPFNTFRSEHAQTSGSDTGSEISETGSNKAPHIMPGSVDDII</sequence>
<dbReference type="EMBL" id="JANPWB010000009">
    <property type="protein sequence ID" value="KAJ1158123.1"/>
    <property type="molecule type" value="Genomic_DNA"/>
</dbReference>
<accession>A0AAV7S1W7</accession>
<organism evidence="2 3">
    <name type="scientific">Pleurodeles waltl</name>
    <name type="common">Iberian ribbed newt</name>
    <dbReference type="NCBI Taxonomy" id="8319"/>
    <lineage>
        <taxon>Eukaryota</taxon>
        <taxon>Metazoa</taxon>
        <taxon>Chordata</taxon>
        <taxon>Craniata</taxon>
        <taxon>Vertebrata</taxon>
        <taxon>Euteleostomi</taxon>
        <taxon>Amphibia</taxon>
        <taxon>Batrachia</taxon>
        <taxon>Caudata</taxon>
        <taxon>Salamandroidea</taxon>
        <taxon>Salamandridae</taxon>
        <taxon>Pleurodelinae</taxon>
        <taxon>Pleurodeles</taxon>
    </lineage>
</organism>
<feature type="region of interest" description="Disordered" evidence="1">
    <location>
        <begin position="61"/>
        <end position="96"/>
    </location>
</feature>
<protein>
    <submittedName>
        <fullName evidence="2">Uncharacterized protein</fullName>
    </submittedName>
</protein>
<evidence type="ECO:0000313" key="2">
    <source>
        <dbReference type="EMBL" id="KAJ1158123.1"/>
    </source>
</evidence>
<evidence type="ECO:0000256" key="1">
    <source>
        <dbReference type="SAM" id="MobiDB-lite"/>
    </source>
</evidence>
<dbReference type="Proteomes" id="UP001066276">
    <property type="component" value="Chromosome 5"/>
</dbReference>
<comment type="caution">
    <text evidence="2">The sequence shown here is derived from an EMBL/GenBank/DDBJ whole genome shotgun (WGS) entry which is preliminary data.</text>
</comment>
<reference evidence="2" key="1">
    <citation type="journal article" date="2022" name="bioRxiv">
        <title>Sequencing and chromosome-scale assembly of the giantPleurodeles waltlgenome.</title>
        <authorList>
            <person name="Brown T."/>
            <person name="Elewa A."/>
            <person name="Iarovenko S."/>
            <person name="Subramanian E."/>
            <person name="Araus A.J."/>
            <person name="Petzold A."/>
            <person name="Susuki M."/>
            <person name="Suzuki K.-i.T."/>
            <person name="Hayashi T."/>
            <person name="Toyoda A."/>
            <person name="Oliveira C."/>
            <person name="Osipova E."/>
            <person name="Leigh N.D."/>
            <person name="Simon A."/>
            <person name="Yun M.H."/>
        </authorList>
    </citation>
    <scope>NUCLEOTIDE SEQUENCE</scope>
    <source>
        <strain evidence="2">20211129_DDA</strain>
        <tissue evidence="2">Liver</tissue>
    </source>
</reference>
<keyword evidence="3" id="KW-1185">Reference proteome</keyword>
<feature type="compositionally biased region" description="Polar residues" evidence="1">
    <location>
        <begin position="61"/>
        <end position="82"/>
    </location>
</feature>